<dbReference type="Proteomes" id="UP000076420">
    <property type="component" value="Unassembled WGS sequence"/>
</dbReference>
<proteinExistence type="predicted"/>
<evidence type="ECO:0000313" key="1">
    <source>
        <dbReference type="EnsemblMetazoa" id="BGLB033573-PN"/>
    </source>
</evidence>
<dbReference type="VEuPathDB" id="VectorBase:BGLB033573"/>
<reference evidence="1" key="1">
    <citation type="submission" date="2020-05" db="UniProtKB">
        <authorList>
            <consortium name="EnsemblMetazoa"/>
        </authorList>
    </citation>
    <scope>IDENTIFICATION</scope>
    <source>
        <strain evidence="1">BB02</strain>
    </source>
</reference>
<protein>
    <submittedName>
        <fullName evidence="1">Uncharacterized protein</fullName>
    </submittedName>
</protein>
<organism evidence="1 2">
    <name type="scientific">Biomphalaria glabrata</name>
    <name type="common">Bloodfluke planorb</name>
    <name type="synonym">Freshwater snail</name>
    <dbReference type="NCBI Taxonomy" id="6526"/>
    <lineage>
        <taxon>Eukaryota</taxon>
        <taxon>Metazoa</taxon>
        <taxon>Spiralia</taxon>
        <taxon>Lophotrochozoa</taxon>
        <taxon>Mollusca</taxon>
        <taxon>Gastropoda</taxon>
        <taxon>Heterobranchia</taxon>
        <taxon>Euthyneura</taxon>
        <taxon>Panpulmonata</taxon>
        <taxon>Hygrophila</taxon>
        <taxon>Lymnaeoidea</taxon>
        <taxon>Planorbidae</taxon>
        <taxon>Biomphalaria</taxon>
    </lineage>
</organism>
<sequence>MYYRKGTDQHLTFLRNMREAHAMYPFTGKRDKELFDKALAELCVRMPFLRADIDRLTARILHVCCSKINMRAHRLRARESKLPLSLPLVVIFSYYNDSTSSYSYQVLRLVSFLCVTSKCTYRMLSFANVDID</sequence>
<name>A0A2C9LPP4_BIOGL</name>
<gene>
    <name evidence="1" type="primary">106053932</name>
</gene>
<dbReference type="OrthoDB" id="6129947at2759"/>
<dbReference type="VEuPathDB" id="VectorBase:BGLAX_038628"/>
<dbReference type="AlphaFoldDB" id="A0A2C9LPP4"/>
<accession>A0A2C9LPP4</accession>
<dbReference type="KEGG" id="bgt:106053932"/>
<dbReference type="EnsemblMetazoa" id="BGLB033573-RN">
    <property type="protein sequence ID" value="BGLB033573-PN"/>
    <property type="gene ID" value="BGLB033573"/>
</dbReference>
<evidence type="ECO:0000313" key="2">
    <source>
        <dbReference type="Proteomes" id="UP000076420"/>
    </source>
</evidence>